<evidence type="ECO:0000259" key="4">
    <source>
        <dbReference type="PROSITE" id="PS51379"/>
    </source>
</evidence>
<evidence type="ECO:0000256" key="1">
    <source>
        <dbReference type="ARBA" id="ARBA00022723"/>
    </source>
</evidence>
<evidence type="ECO:0000313" key="5">
    <source>
        <dbReference type="EMBL" id="ALA58141.1"/>
    </source>
</evidence>
<dbReference type="KEGG" id="nmv:NITMOv2_1721"/>
<dbReference type="GO" id="GO:0051536">
    <property type="term" value="F:iron-sulfur cluster binding"/>
    <property type="evidence" value="ECO:0007669"/>
    <property type="project" value="UniProtKB-KW"/>
</dbReference>
<proteinExistence type="predicted"/>
<keyword evidence="2" id="KW-0408">Iron</keyword>
<evidence type="ECO:0000313" key="6">
    <source>
        <dbReference type="Proteomes" id="UP000069205"/>
    </source>
</evidence>
<dbReference type="PROSITE" id="PS00198">
    <property type="entry name" value="4FE4S_FER_1"/>
    <property type="match status" value="1"/>
</dbReference>
<dbReference type="EMBL" id="CP011801">
    <property type="protein sequence ID" value="ALA58141.1"/>
    <property type="molecule type" value="Genomic_DNA"/>
</dbReference>
<feature type="domain" description="4Fe-4S ferredoxin-type" evidence="4">
    <location>
        <begin position="1"/>
        <end position="29"/>
    </location>
</feature>
<dbReference type="InterPro" id="IPR017896">
    <property type="entry name" value="4Fe4S_Fe-S-bd"/>
</dbReference>
<dbReference type="SUPFAM" id="SSF54862">
    <property type="entry name" value="4Fe-4S ferredoxins"/>
    <property type="match status" value="1"/>
</dbReference>
<dbReference type="PATRIC" id="fig|42253.5.peg.1693"/>
<dbReference type="Gene3D" id="3.30.70.20">
    <property type="match status" value="1"/>
</dbReference>
<dbReference type="Pfam" id="PF12838">
    <property type="entry name" value="Fer4_7"/>
    <property type="match status" value="1"/>
</dbReference>
<protein>
    <submittedName>
        <fullName evidence="5">Putative ferredoxin-like protein YfhL</fullName>
    </submittedName>
</protein>
<keyword evidence="1" id="KW-0479">Metal-binding</keyword>
<reference evidence="5 6" key="1">
    <citation type="journal article" date="2015" name="Proc. Natl. Acad. Sci. U.S.A.">
        <title>Expanded metabolic versatility of ubiquitous nitrite-oxidizing bacteria from the genus Nitrospira.</title>
        <authorList>
            <person name="Koch H."/>
            <person name="Lucker S."/>
            <person name="Albertsen M."/>
            <person name="Kitzinger K."/>
            <person name="Herbold C."/>
            <person name="Spieck E."/>
            <person name="Nielsen P.H."/>
            <person name="Wagner M."/>
            <person name="Daims H."/>
        </authorList>
    </citation>
    <scope>NUCLEOTIDE SEQUENCE [LARGE SCALE GENOMIC DNA]</scope>
    <source>
        <strain evidence="5 6">NSP M-1</strain>
    </source>
</reference>
<dbReference type="PROSITE" id="PS51379">
    <property type="entry name" value="4FE4S_FER_2"/>
    <property type="match status" value="1"/>
</dbReference>
<dbReference type="GO" id="GO:0046872">
    <property type="term" value="F:metal ion binding"/>
    <property type="evidence" value="ECO:0007669"/>
    <property type="project" value="UniProtKB-KW"/>
</dbReference>
<gene>
    <name evidence="5" type="primary">yfhL</name>
    <name evidence="5" type="ORF">NITMOv2_1721</name>
</gene>
<dbReference type="InterPro" id="IPR017900">
    <property type="entry name" value="4Fe4S_Fe_S_CS"/>
</dbReference>
<sequence length="115" mass="12263">MALLITAECINCGACLPECPNEAIFETRGDAEAKGNHVGDGQGVGNDIYVITHDRCTECVGHFDEPQCAAVCPVDNCCIADPAYPETTDVLLDKARTLNPDKAIDPAKVWSGVRN</sequence>
<dbReference type="RefSeq" id="WP_053379346.1">
    <property type="nucleotide sequence ID" value="NZ_CP011801.1"/>
</dbReference>
<dbReference type="AlphaFoldDB" id="A0A0K2GAZ5"/>
<dbReference type="OrthoDB" id="9803397at2"/>
<keyword evidence="6" id="KW-1185">Reference proteome</keyword>
<keyword evidence="3" id="KW-0411">Iron-sulfur</keyword>
<dbReference type="STRING" id="42253.NITMOv2_1721"/>
<dbReference type="Proteomes" id="UP000069205">
    <property type="component" value="Chromosome"/>
</dbReference>
<name>A0A0K2GAZ5_NITMO</name>
<evidence type="ECO:0000256" key="2">
    <source>
        <dbReference type="ARBA" id="ARBA00023004"/>
    </source>
</evidence>
<evidence type="ECO:0000256" key="3">
    <source>
        <dbReference type="ARBA" id="ARBA00023014"/>
    </source>
</evidence>
<accession>A0A0K2GAZ5</accession>
<organism evidence="5 6">
    <name type="scientific">Nitrospira moscoviensis</name>
    <dbReference type="NCBI Taxonomy" id="42253"/>
    <lineage>
        <taxon>Bacteria</taxon>
        <taxon>Pseudomonadati</taxon>
        <taxon>Nitrospirota</taxon>
        <taxon>Nitrospiria</taxon>
        <taxon>Nitrospirales</taxon>
        <taxon>Nitrospiraceae</taxon>
        <taxon>Nitrospira</taxon>
    </lineage>
</organism>